<comment type="caution">
    <text evidence="4">The sequence shown here is derived from an EMBL/GenBank/DDBJ whole genome shotgun (WGS) entry which is preliminary data.</text>
</comment>
<dbReference type="SUPFAM" id="SSF52172">
    <property type="entry name" value="CheY-like"/>
    <property type="match status" value="1"/>
</dbReference>
<sequence length="514" mass="54010">MTNAFASRPYDPLDDEFDAELDVVPTPAPLADGDINPREPLQFTAPGGHDPSQAPAMPGGSVVAHPGGLPVAQGGLPAGAGYNPVGDLVAGASAAIAPHAFQSGLQNEVTIPRIAIHVFAERQDTLAAAERAGQDRRMARATTQIRVGGVPAAVDAYNHEPTPPLIIVECMQDPGALLWQVDRLAEVCDAGTKVVVIGATNDIILFRELMKRGVSEYLVAPVQPLQLIAAIGGLFSDPAQPFVGRSIAFVGARGGAGSSSVAHNTAYAMSEKIGANTVIVDYDLPFGTAGLDFNQDPLSGVADALGQPDRLDPVLLDRMMVRCTDKLSLFAAPATLDTDWDISPEAFEEVTTQIRGTAPFIVLDLPHIWTGWMRRTLIAADEVVVVATPDLASLRNAKNMIDLIRSGRPNDAPPRLVLNQVGVPGRPEIPAKDFGSALGVHPSLSIPFDAKLFGAAANNGQMILDAGAKSKAAEAFQLLAQIVSRRELPQLAAPGKAPKGESKSLFSGLFKKKA</sequence>
<protein>
    <submittedName>
        <fullName evidence="4">Pilus assembly protein CpaE</fullName>
    </submittedName>
</protein>
<dbReference type="InterPro" id="IPR011006">
    <property type="entry name" value="CheY-like_superfamily"/>
</dbReference>
<dbReference type="GO" id="GO:0009898">
    <property type="term" value="C:cytoplasmic side of plasma membrane"/>
    <property type="evidence" value="ECO:0007669"/>
    <property type="project" value="TreeGrafter"/>
</dbReference>
<dbReference type="GO" id="GO:0005524">
    <property type="term" value="F:ATP binding"/>
    <property type="evidence" value="ECO:0007669"/>
    <property type="project" value="UniProtKB-KW"/>
</dbReference>
<feature type="compositionally biased region" description="Low complexity" evidence="3">
    <location>
        <begin position="503"/>
        <end position="514"/>
    </location>
</feature>
<reference evidence="4 5" key="1">
    <citation type="submission" date="2017-03" db="EMBL/GenBank/DDBJ databases">
        <title>Lifting the veil on microbial sulfur biogeochemistry in mining wastewaters.</title>
        <authorList>
            <person name="Kantor R.S."/>
            <person name="Colenbrander Nelson T."/>
            <person name="Marshall S."/>
            <person name="Bennett D."/>
            <person name="Apte S."/>
            <person name="Camacho D."/>
            <person name="Thomas B.C."/>
            <person name="Warren L.A."/>
            <person name="Banfield J.F."/>
        </authorList>
    </citation>
    <scope>NUCLEOTIDE SEQUENCE [LARGE SCALE GENOMIC DNA]</scope>
    <source>
        <strain evidence="4">32-69-9</strain>
    </source>
</reference>
<dbReference type="EMBL" id="NCEB01000003">
    <property type="protein sequence ID" value="OYX35631.1"/>
    <property type="molecule type" value="Genomic_DNA"/>
</dbReference>
<evidence type="ECO:0000256" key="3">
    <source>
        <dbReference type="SAM" id="MobiDB-lite"/>
    </source>
</evidence>
<feature type="region of interest" description="Disordered" evidence="3">
    <location>
        <begin position="492"/>
        <end position="514"/>
    </location>
</feature>
<dbReference type="CDD" id="cd03111">
    <property type="entry name" value="CpaE-like"/>
    <property type="match status" value="1"/>
</dbReference>
<feature type="region of interest" description="Disordered" evidence="3">
    <location>
        <begin position="25"/>
        <end position="59"/>
    </location>
</feature>
<dbReference type="GO" id="GO:0051782">
    <property type="term" value="P:negative regulation of cell division"/>
    <property type="evidence" value="ECO:0007669"/>
    <property type="project" value="TreeGrafter"/>
</dbReference>
<dbReference type="GO" id="GO:0016887">
    <property type="term" value="F:ATP hydrolysis activity"/>
    <property type="evidence" value="ECO:0007669"/>
    <property type="project" value="TreeGrafter"/>
</dbReference>
<accession>A0A258FSZ4</accession>
<dbReference type="GO" id="GO:0005829">
    <property type="term" value="C:cytosol"/>
    <property type="evidence" value="ECO:0007669"/>
    <property type="project" value="TreeGrafter"/>
</dbReference>
<keyword evidence="1" id="KW-0547">Nucleotide-binding</keyword>
<dbReference type="AlphaFoldDB" id="A0A258FSZ4"/>
<dbReference type="InterPro" id="IPR050625">
    <property type="entry name" value="ParA/MinD_ATPase"/>
</dbReference>
<dbReference type="InterPro" id="IPR027417">
    <property type="entry name" value="P-loop_NTPase"/>
</dbReference>
<evidence type="ECO:0000256" key="1">
    <source>
        <dbReference type="ARBA" id="ARBA00022741"/>
    </source>
</evidence>
<dbReference type="Proteomes" id="UP000215595">
    <property type="component" value="Unassembled WGS sequence"/>
</dbReference>
<dbReference type="Gene3D" id="3.40.50.300">
    <property type="entry name" value="P-loop containing nucleotide triphosphate hydrolases"/>
    <property type="match status" value="1"/>
</dbReference>
<name>A0A258FSZ4_9CAUL</name>
<keyword evidence="2" id="KW-0067">ATP-binding</keyword>
<dbReference type="Gene3D" id="3.40.50.2300">
    <property type="match status" value="1"/>
</dbReference>
<gene>
    <name evidence="4" type="ORF">B7Z01_01660</name>
</gene>
<dbReference type="PANTHER" id="PTHR43384:SF6">
    <property type="entry name" value="SEPTUM SITE-DETERMINING PROTEIN MIND HOMOLOG, CHLOROPLASTIC"/>
    <property type="match status" value="1"/>
</dbReference>
<dbReference type="PANTHER" id="PTHR43384">
    <property type="entry name" value="SEPTUM SITE-DETERMINING PROTEIN MIND HOMOLOG, CHLOROPLASTIC-RELATED"/>
    <property type="match status" value="1"/>
</dbReference>
<proteinExistence type="predicted"/>
<dbReference type="SUPFAM" id="SSF52540">
    <property type="entry name" value="P-loop containing nucleoside triphosphate hydrolases"/>
    <property type="match status" value="1"/>
</dbReference>
<evidence type="ECO:0000313" key="4">
    <source>
        <dbReference type="EMBL" id="OYX35631.1"/>
    </source>
</evidence>
<organism evidence="4 5">
    <name type="scientific">Brevundimonas subvibrioides</name>
    <dbReference type="NCBI Taxonomy" id="74313"/>
    <lineage>
        <taxon>Bacteria</taxon>
        <taxon>Pseudomonadati</taxon>
        <taxon>Pseudomonadota</taxon>
        <taxon>Alphaproteobacteria</taxon>
        <taxon>Caulobacterales</taxon>
        <taxon>Caulobacteraceae</taxon>
        <taxon>Brevundimonas</taxon>
    </lineage>
</organism>
<evidence type="ECO:0000256" key="2">
    <source>
        <dbReference type="ARBA" id="ARBA00022840"/>
    </source>
</evidence>
<evidence type="ECO:0000313" key="5">
    <source>
        <dbReference type="Proteomes" id="UP000215595"/>
    </source>
</evidence>